<keyword evidence="1" id="KW-0812">Transmembrane</keyword>
<proteinExistence type="predicted"/>
<organism evidence="2 3">
    <name type="scientific">Bifidobacterium bohemicum DSM 22767</name>
    <dbReference type="NCBI Taxonomy" id="1437606"/>
    <lineage>
        <taxon>Bacteria</taxon>
        <taxon>Bacillati</taxon>
        <taxon>Actinomycetota</taxon>
        <taxon>Actinomycetes</taxon>
        <taxon>Bifidobacteriales</taxon>
        <taxon>Bifidobacteriaceae</taxon>
        <taxon>Bifidobacterium</taxon>
    </lineage>
</organism>
<evidence type="ECO:0000256" key="1">
    <source>
        <dbReference type="SAM" id="Phobius"/>
    </source>
</evidence>
<dbReference type="EMBL" id="JGYP01000001">
    <property type="protein sequence ID" value="KFI46889.1"/>
    <property type="molecule type" value="Genomic_DNA"/>
</dbReference>
<evidence type="ECO:0000313" key="3">
    <source>
        <dbReference type="Proteomes" id="UP000029096"/>
    </source>
</evidence>
<reference evidence="2 3" key="1">
    <citation type="submission" date="2014-03" db="EMBL/GenBank/DDBJ databases">
        <title>Genomics of Bifidobacteria.</title>
        <authorList>
            <person name="Ventura M."/>
            <person name="Milani C."/>
            <person name="Lugli G.A."/>
        </authorList>
    </citation>
    <scope>NUCLEOTIDE SEQUENCE [LARGE SCALE GENOMIC DNA]</scope>
    <source>
        <strain evidence="2 3">DSM 22767</strain>
    </source>
</reference>
<dbReference type="STRING" id="1437606.BBOH_0363"/>
<sequence length="50" mass="5692">MFAMTAVYQGNDREGWLVMTLMAAVPAMTVYGWSDRHNGGMNRTMESYNE</sequence>
<evidence type="ECO:0000313" key="2">
    <source>
        <dbReference type="EMBL" id="KFI46889.1"/>
    </source>
</evidence>
<dbReference type="OrthoDB" id="9773957at2"/>
<keyword evidence="3" id="KW-1185">Reference proteome</keyword>
<keyword evidence="1" id="KW-0472">Membrane</keyword>
<dbReference type="RefSeq" id="WP_156097516.1">
    <property type="nucleotide sequence ID" value="NZ_JDUS01000001.1"/>
</dbReference>
<dbReference type="AlphaFoldDB" id="A0A086ZK39"/>
<gene>
    <name evidence="2" type="ORF">BBOH_0363</name>
</gene>
<protein>
    <submittedName>
        <fullName evidence="2">Uncharacterized protein</fullName>
    </submittedName>
</protein>
<keyword evidence="1" id="KW-1133">Transmembrane helix</keyword>
<comment type="caution">
    <text evidence="2">The sequence shown here is derived from an EMBL/GenBank/DDBJ whole genome shotgun (WGS) entry which is preliminary data.</text>
</comment>
<accession>A0A086ZK39</accession>
<name>A0A086ZK39_9BIFI</name>
<dbReference type="Proteomes" id="UP000029096">
    <property type="component" value="Unassembled WGS sequence"/>
</dbReference>
<feature type="transmembrane region" description="Helical" evidence="1">
    <location>
        <begin position="15"/>
        <end position="33"/>
    </location>
</feature>